<keyword evidence="6" id="KW-1185">Reference proteome</keyword>
<evidence type="ECO:0000256" key="2">
    <source>
        <dbReference type="ARBA" id="ARBA00023180"/>
    </source>
</evidence>
<evidence type="ECO:0000313" key="6">
    <source>
        <dbReference type="Proteomes" id="UP001217089"/>
    </source>
</evidence>
<evidence type="ECO:0000256" key="1">
    <source>
        <dbReference type="ARBA" id="ARBA00022679"/>
    </source>
</evidence>
<accession>A0ABQ9EJE5</accession>
<dbReference type="PANTHER" id="PTHR10605:SF65">
    <property type="entry name" value="GH20068P"/>
    <property type="match status" value="1"/>
</dbReference>
<keyword evidence="3" id="KW-1133">Transmembrane helix</keyword>
<dbReference type="Pfam" id="PF00685">
    <property type="entry name" value="Sulfotransfer_1"/>
    <property type="match status" value="2"/>
</dbReference>
<evidence type="ECO:0000313" key="5">
    <source>
        <dbReference type="EMBL" id="KAJ8305376.1"/>
    </source>
</evidence>
<feature type="transmembrane region" description="Helical" evidence="3">
    <location>
        <begin position="41"/>
        <end position="63"/>
    </location>
</feature>
<dbReference type="InterPro" id="IPR000863">
    <property type="entry name" value="Sulfotransferase_dom"/>
</dbReference>
<dbReference type="Gene3D" id="3.40.50.300">
    <property type="entry name" value="P-loop containing nucleotide triphosphate hydrolases"/>
    <property type="match status" value="2"/>
</dbReference>
<keyword evidence="2" id="KW-0325">Glycoprotein</keyword>
<feature type="domain" description="Sulfotransferase" evidence="4">
    <location>
        <begin position="101"/>
        <end position="310"/>
    </location>
</feature>
<protein>
    <recommendedName>
        <fullName evidence="4">Sulfotransferase domain-containing protein</fullName>
    </recommendedName>
</protein>
<keyword evidence="1" id="KW-0808">Transferase</keyword>
<comment type="caution">
    <text evidence="5">The sequence shown here is derived from an EMBL/GenBank/DDBJ whole genome shotgun (WGS) entry which is preliminary data.</text>
</comment>
<proteinExistence type="predicted"/>
<evidence type="ECO:0000256" key="3">
    <source>
        <dbReference type="SAM" id="Phobius"/>
    </source>
</evidence>
<gene>
    <name evidence="5" type="ORF">KUTeg_015921</name>
</gene>
<organism evidence="5 6">
    <name type="scientific">Tegillarca granosa</name>
    <name type="common">Malaysian cockle</name>
    <name type="synonym">Anadara granosa</name>
    <dbReference type="NCBI Taxonomy" id="220873"/>
    <lineage>
        <taxon>Eukaryota</taxon>
        <taxon>Metazoa</taxon>
        <taxon>Spiralia</taxon>
        <taxon>Lophotrochozoa</taxon>
        <taxon>Mollusca</taxon>
        <taxon>Bivalvia</taxon>
        <taxon>Autobranchia</taxon>
        <taxon>Pteriomorphia</taxon>
        <taxon>Arcoida</taxon>
        <taxon>Arcoidea</taxon>
        <taxon>Arcidae</taxon>
        <taxon>Tegillarca</taxon>
    </lineage>
</organism>
<dbReference type="Proteomes" id="UP001217089">
    <property type="component" value="Unassembled WGS sequence"/>
</dbReference>
<sequence>MVAELSPLKLDSSTIITQGIHSKFANSGILQTNMNRQGRKVWMLLVTISVLLCVILYSNSIVWSLNSNVLPIEDGLTVGGVRKLLEDGESVPDKLKLKRLPQCIIIGARKCGTRALLEFLNLHPDIKAVDHEMHFFDDVDKYSLGLEWYRQNMPLSLPNQITLEKSPRYFITPKVPDRIKQMNSTIKLIMLLRNPVTRTISDFTQVYYNKIAKGKMFEKFESLAIDQRTGKVNTGYKAVRISLYYQHVERWLEKFSRDQIHIVDGDELIVDPVSEIRKVENFLGIRNQVTEKNLYFNETRGFYCMKQGTKSNCLGATKGRKHPHIEQNDNKLRDVKIQMRFVPFSPGLLCPSAVLIPPPRFKKNKTKWRGDASKTMSSSVSYMPLSTNQSGSLHHSGRACLCLSKTKITAIFVIATLATVLLFVTCFNSGWLYYSKICPTISHERVDSDFKMGKIRYKHTKRRLPHCIIIGVRKGGTRALLQYLKLHPGIQTAPEEVHYFDDNVNYSKGLSWYRKQMPFSFKDQLTVEKTPAYFVEDKVPGRLFLMNSSIKLILIVREPVDRAISDYTQIYFGKLQQGLPTPRFEDLAIDPETGEVNTSYKAIKRSIYHRHLRKWLKFFSLSQIHIVDGENLVKNPYDEVFKVEDFLGIDHRIHKENFYFNQTKGFYCINRPMRGPKCLAKSKGRKHPYVDPENALNVETDYIDLILLKQIVMTKILACVFDEAKDWIVLDFEKIQKLELEEFFCSSILFNHIVRFIPLYLDYDFLIQFDQVVFFSSLYLPSCSSFDYQACDICCFNYYS</sequence>
<evidence type="ECO:0000259" key="4">
    <source>
        <dbReference type="Pfam" id="PF00685"/>
    </source>
</evidence>
<reference evidence="5 6" key="1">
    <citation type="submission" date="2022-12" db="EMBL/GenBank/DDBJ databases">
        <title>Chromosome-level genome of Tegillarca granosa.</title>
        <authorList>
            <person name="Kim J."/>
        </authorList>
    </citation>
    <scope>NUCLEOTIDE SEQUENCE [LARGE SCALE GENOMIC DNA]</scope>
    <source>
        <strain evidence="5">Teg-2019</strain>
        <tissue evidence="5">Adductor muscle</tissue>
    </source>
</reference>
<keyword evidence="3" id="KW-0812">Transmembrane</keyword>
<name>A0ABQ9EJE5_TEGGR</name>
<dbReference type="InterPro" id="IPR037359">
    <property type="entry name" value="NST/OST"/>
</dbReference>
<dbReference type="SUPFAM" id="SSF52540">
    <property type="entry name" value="P-loop containing nucleoside triphosphate hydrolases"/>
    <property type="match status" value="2"/>
</dbReference>
<feature type="domain" description="Sulfotransferase" evidence="4">
    <location>
        <begin position="465"/>
        <end position="695"/>
    </location>
</feature>
<keyword evidence="3" id="KW-0472">Membrane</keyword>
<dbReference type="InterPro" id="IPR027417">
    <property type="entry name" value="P-loop_NTPase"/>
</dbReference>
<dbReference type="EMBL" id="JARBDR010000813">
    <property type="protein sequence ID" value="KAJ8305376.1"/>
    <property type="molecule type" value="Genomic_DNA"/>
</dbReference>
<dbReference type="PANTHER" id="PTHR10605">
    <property type="entry name" value="HEPARAN SULFATE SULFOTRANSFERASE"/>
    <property type="match status" value="1"/>
</dbReference>